<evidence type="ECO:0000256" key="1">
    <source>
        <dbReference type="ARBA" id="ARBA00004123"/>
    </source>
</evidence>
<reference evidence="7 8" key="1">
    <citation type="journal article" date="2023" name="BMC Biotechnol.">
        <title>Vitis rotundifolia cv Carlos genome sequencing.</title>
        <authorList>
            <person name="Huff M."/>
            <person name="Hulse-Kemp A."/>
            <person name="Scheffler B."/>
            <person name="Youngblood R."/>
            <person name="Simpson S."/>
            <person name="Babiker E."/>
            <person name="Staton M."/>
        </authorList>
    </citation>
    <scope>NUCLEOTIDE SEQUENCE [LARGE SCALE GENOMIC DNA]</scope>
    <source>
        <tissue evidence="7">Leaf</tissue>
    </source>
</reference>
<dbReference type="GO" id="GO:0000785">
    <property type="term" value="C:chromatin"/>
    <property type="evidence" value="ECO:0007669"/>
    <property type="project" value="UniProtKB-ARBA"/>
</dbReference>
<dbReference type="Pfam" id="PF02791">
    <property type="entry name" value="DDT"/>
    <property type="match status" value="1"/>
</dbReference>
<dbReference type="SMART" id="SM00571">
    <property type="entry name" value="DDT"/>
    <property type="match status" value="1"/>
</dbReference>
<dbReference type="PROSITE" id="PS51136">
    <property type="entry name" value="WAC"/>
    <property type="match status" value="1"/>
</dbReference>
<evidence type="ECO:0000256" key="2">
    <source>
        <dbReference type="ARBA" id="ARBA00023242"/>
    </source>
</evidence>
<evidence type="ECO:0000256" key="3">
    <source>
        <dbReference type="PROSITE-ProRule" id="PRU00475"/>
    </source>
</evidence>
<evidence type="ECO:0000259" key="6">
    <source>
        <dbReference type="PROSITE" id="PS51136"/>
    </source>
</evidence>
<organism evidence="7 8">
    <name type="scientific">Vitis rotundifolia</name>
    <name type="common">Muscadine grape</name>
    <dbReference type="NCBI Taxonomy" id="103349"/>
    <lineage>
        <taxon>Eukaryota</taxon>
        <taxon>Viridiplantae</taxon>
        <taxon>Streptophyta</taxon>
        <taxon>Embryophyta</taxon>
        <taxon>Tracheophyta</taxon>
        <taxon>Spermatophyta</taxon>
        <taxon>Magnoliopsida</taxon>
        <taxon>eudicotyledons</taxon>
        <taxon>Gunneridae</taxon>
        <taxon>Pentapetalae</taxon>
        <taxon>rosids</taxon>
        <taxon>Vitales</taxon>
        <taxon>Vitaceae</taxon>
        <taxon>Viteae</taxon>
        <taxon>Vitis</taxon>
    </lineage>
</organism>
<evidence type="ECO:0000313" key="7">
    <source>
        <dbReference type="EMBL" id="KAJ9671172.1"/>
    </source>
</evidence>
<keyword evidence="2 3" id="KW-0539">Nucleus</keyword>
<dbReference type="Pfam" id="PF10537">
    <property type="entry name" value="WAC_Acf1_DNA_bd"/>
    <property type="match status" value="1"/>
</dbReference>
<accession>A0AA38YIP7</accession>
<feature type="compositionally biased region" description="Basic and acidic residues" evidence="4">
    <location>
        <begin position="549"/>
        <end position="561"/>
    </location>
</feature>
<evidence type="ECO:0000313" key="8">
    <source>
        <dbReference type="Proteomes" id="UP001168098"/>
    </source>
</evidence>
<gene>
    <name evidence="7" type="ORF">PVL29_027246</name>
</gene>
<dbReference type="InterPro" id="IPR013136">
    <property type="entry name" value="WSTF_Acf1_Cbp146"/>
</dbReference>
<proteinExistence type="predicted"/>
<feature type="compositionally biased region" description="Basic and acidic residues" evidence="4">
    <location>
        <begin position="521"/>
        <end position="541"/>
    </location>
</feature>
<feature type="region of interest" description="Disordered" evidence="4">
    <location>
        <begin position="466"/>
        <end position="561"/>
    </location>
</feature>
<dbReference type="InterPro" id="IPR053271">
    <property type="entry name" value="DDT_domain"/>
</dbReference>
<sequence>MPLLKRKPYALSEPPTDLKPRQRVYQIRFTREIFRDYDEYLTKINLYRQRVWTCKVTAKTNLTYEEALVSELNATEKIQKFPYELIPFVLQTVQFSTLSLKDLVNTITEKLQYHLLVGEELYGKRDDCVSLCQIIKVLEEGDNKTQYEVAWLDKDKKRIGTAVVNAEDLIRKKLPFTREVLKSFIRESTYRNVPWVLHDKWAQEHAISTDPPEDIRSKYFFKDGHLVSTKKKRKTEDDKQNITETREGQVGKSKNKLEREKSEGLVMERSAEKEDFEPKEEPINYPIDDLLVRPGPDDPVFTDRPSPSRDFTVPIDCVGDLLMVWDFVSSFGRLLHLFPFSLQDFENAICHKDSNLIIIVETHSALLRLLVKDDGQYFTAIQEKKRKPKITIITWTEYLCDFLEMIEMPELSSCIPTIKRGHYGLLETHAKLGIFRELIAQTIATDLVRKKLDEYIEERQTLAATKRGEAIEEGRKKREEKERLKAESAAVQEANGHGLENNNTSDDALGNSDGKTSSKKQKVDVKVQSESGKDPSKKEANKMTLQQPKADKKEATEKKSIEQRREYLQREIDKRFIRTEPLGKDKDYNRYWYFRRDGRIFVESQDSKQWGYYSTKEELDAFKGSLNRKGVRERALQSQLEKSYNKICSELQKRSKDVAQKIAMEEAVLRRSTRVRAPPRDNPAIAFLKYVNKWKED</sequence>
<dbReference type="Proteomes" id="UP001168098">
    <property type="component" value="Unassembled WGS sequence"/>
</dbReference>
<dbReference type="InterPro" id="IPR028941">
    <property type="entry name" value="WHIM2_dom"/>
</dbReference>
<name>A0AA38YIP7_VITRO</name>
<feature type="domain" description="DDT" evidence="5">
    <location>
        <begin position="315"/>
        <end position="376"/>
    </location>
</feature>
<comment type="subcellular location">
    <subcellularLocation>
        <location evidence="1 3">Nucleus</location>
    </subcellularLocation>
</comment>
<dbReference type="Pfam" id="PF15613">
    <property type="entry name" value="WSD"/>
    <property type="match status" value="1"/>
</dbReference>
<keyword evidence="8" id="KW-1185">Reference proteome</keyword>
<feature type="region of interest" description="Disordered" evidence="4">
    <location>
        <begin position="230"/>
        <end position="279"/>
    </location>
</feature>
<dbReference type="InterPro" id="IPR018501">
    <property type="entry name" value="DDT_dom"/>
</dbReference>
<feature type="compositionally biased region" description="Basic and acidic residues" evidence="4">
    <location>
        <begin position="234"/>
        <end position="263"/>
    </location>
</feature>
<dbReference type="AlphaFoldDB" id="A0AA38YIP7"/>
<dbReference type="PANTHER" id="PTHR15546:SF2">
    <property type="entry name" value="DDT DOMAIN-CONTAINING PROTEIN DDB_G0282237"/>
    <property type="match status" value="1"/>
</dbReference>
<protein>
    <recommendedName>
        <fullName evidence="9">DDT domain-containing protein</fullName>
    </recommendedName>
</protein>
<evidence type="ECO:0000259" key="5">
    <source>
        <dbReference type="PROSITE" id="PS50827"/>
    </source>
</evidence>
<comment type="caution">
    <text evidence="7">The sequence shown here is derived from an EMBL/GenBank/DDBJ whole genome shotgun (WGS) entry which is preliminary data.</text>
</comment>
<dbReference type="PANTHER" id="PTHR15546">
    <property type="entry name" value="BROMODOMAIN ADJACENT TO ZINC FINGER DOMAIN, 2A"/>
    <property type="match status" value="1"/>
</dbReference>
<feature type="compositionally biased region" description="Basic and acidic residues" evidence="4">
    <location>
        <begin position="466"/>
        <end position="486"/>
    </location>
</feature>
<evidence type="ECO:0000256" key="4">
    <source>
        <dbReference type="SAM" id="MobiDB-lite"/>
    </source>
</evidence>
<feature type="domain" description="WAC" evidence="6">
    <location>
        <begin position="22"/>
        <end position="127"/>
    </location>
</feature>
<dbReference type="GO" id="GO:0005634">
    <property type="term" value="C:nucleus"/>
    <property type="evidence" value="ECO:0007669"/>
    <property type="project" value="UniProtKB-SubCell"/>
</dbReference>
<evidence type="ECO:0008006" key="9">
    <source>
        <dbReference type="Google" id="ProtNLM"/>
    </source>
</evidence>
<dbReference type="EMBL" id="JARBHA010000020">
    <property type="protein sequence ID" value="KAJ9671172.1"/>
    <property type="molecule type" value="Genomic_DNA"/>
</dbReference>
<dbReference type="PROSITE" id="PS50827">
    <property type="entry name" value="DDT"/>
    <property type="match status" value="1"/>
</dbReference>